<dbReference type="AlphaFoldDB" id="A0A7X1AZB8"/>
<reference evidence="3 4" key="1">
    <citation type="submission" date="2020-07" db="EMBL/GenBank/DDBJ databases">
        <authorList>
            <person name="Feng X."/>
        </authorList>
    </citation>
    <scope>NUCLEOTIDE SEQUENCE [LARGE SCALE GENOMIC DNA]</scope>
    <source>
        <strain evidence="3 4">JCM14086</strain>
    </source>
</reference>
<keyword evidence="2" id="KW-0732">Signal</keyword>
<gene>
    <name evidence="3" type="ORF">H5P30_12965</name>
</gene>
<evidence type="ECO:0000313" key="4">
    <source>
        <dbReference type="Proteomes" id="UP000525652"/>
    </source>
</evidence>
<feature type="compositionally biased region" description="Polar residues" evidence="1">
    <location>
        <begin position="46"/>
        <end position="56"/>
    </location>
</feature>
<accession>A0A7X1AZB8</accession>
<dbReference type="RefSeq" id="WP_185693353.1">
    <property type="nucleotide sequence ID" value="NZ_JACHVA010000101.1"/>
</dbReference>
<proteinExistence type="predicted"/>
<evidence type="ECO:0000313" key="3">
    <source>
        <dbReference type="EMBL" id="MBC2602687.1"/>
    </source>
</evidence>
<evidence type="ECO:0000256" key="2">
    <source>
        <dbReference type="SAM" id="SignalP"/>
    </source>
</evidence>
<comment type="caution">
    <text evidence="3">The sequence shown here is derived from an EMBL/GenBank/DDBJ whole genome shotgun (WGS) entry which is preliminary data.</text>
</comment>
<feature type="region of interest" description="Disordered" evidence="1">
    <location>
        <begin position="43"/>
        <end position="64"/>
    </location>
</feature>
<dbReference type="EMBL" id="JACHVA010000101">
    <property type="protein sequence ID" value="MBC2602687.1"/>
    <property type="molecule type" value="Genomic_DNA"/>
</dbReference>
<name>A0A7X1AZB8_9BACT</name>
<evidence type="ECO:0000256" key="1">
    <source>
        <dbReference type="SAM" id="MobiDB-lite"/>
    </source>
</evidence>
<organism evidence="3 4">
    <name type="scientific">Puniceicoccus vermicola</name>
    <dbReference type="NCBI Taxonomy" id="388746"/>
    <lineage>
        <taxon>Bacteria</taxon>
        <taxon>Pseudomonadati</taxon>
        <taxon>Verrucomicrobiota</taxon>
        <taxon>Opitutia</taxon>
        <taxon>Puniceicoccales</taxon>
        <taxon>Puniceicoccaceae</taxon>
        <taxon>Puniceicoccus</taxon>
    </lineage>
</organism>
<keyword evidence="4" id="KW-1185">Reference proteome</keyword>
<feature type="chain" id="PRO_5031180070" evidence="2">
    <location>
        <begin position="21"/>
        <end position="258"/>
    </location>
</feature>
<dbReference type="Proteomes" id="UP000525652">
    <property type="component" value="Unassembled WGS sequence"/>
</dbReference>
<protein>
    <submittedName>
        <fullName evidence="3">Uncharacterized protein</fullName>
    </submittedName>
</protein>
<feature type="signal peptide" evidence="2">
    <location>
        <begin position="1"/>
        <end position="20"/>
    </location>
</feature>
<sequence length="258" mass="28881">MNLRSIFLALFFTSLSVVHAEDEKAHPVVSFRIYLWPGENPPGVQTVPTPDSNAASNKEEDGIDFMDPYEPPLIEYCPTGEGETVQIKAEAQRISPLYEYSSSDPLTFFQEVSTSNNSFSRKTLGKIGLPPNQKQSLLIFYPKSESTGYDIFPVDSSQRGIPAGKSRVYNLTTTPVACLFNQQSIRLEPGESELAELGPNQDFSVTIRIGAPNEEGKWRERYAQRLRIPPEASILTLIYRKSGNRNAYRVTALEIPEE</sequence>